<feature type="domain" description="Acyl-CoA thioesterase 2 C-terminal" evidence="3">
    <location>
        <begin position="178"/>
        <end position="282"/>
    </location>
</feature>
<dbReference type="CDD" id="cd03444">
    <property type="entry name" value="Thioesterase_II_repeat1"/>
    <property type="match status" value="1"/>
</dbReference>
<evidence type="ECO:0000313" key="6">
    <source>
        <dbReference type="Proteomes" id="UP001232536"/>
    </source>
</evidence>
<proteinExistence type="inferred from homology"/>
<evidence type="ECO:0000259" key="3">
    <source>
        <dbReference type="Pfam" id="PF02551"/>
    </source>
</evidence>
<feature type="domain" description="Acyl-CoA thioesterase-like N-terminal HotDog" evidence="4">
    <location>
        <begin position="28"/>
        <end position="113"/>
    </location>
</feature>
<dbReference type="CDD" id="cd03445">
    <property type="entry name" value="Thioesterase_II_repeat2"/>
    <property type="match status" value="1"/>
</dbReference>
<reference evidence="5 6" key="1">
    <citation type="submission" date="2023-07" db="EMBL/GenBank/DDBJ databases">
        <title>Description of novel actinomycetes strains, isolated from tidal flat sediment.</title>
        <authorList>
            <person name="Lu C."/>
        </authorList>
    </citation>
    <scope>NUCLEOTIDE SEQUENCE [LARGE SCALE GENOMIC DNA]</scope>
    <source>
        <strain evidence="5 6">SYSU T00b441</strain>
    </source>
</reference>
<comment type="similarity">
    <text evidence="1">Belongs to the C/M/P thioester hydrolase family.</text>
</comment>
<dbReference type="Proteomes" id="UP001232536">
    <property type="component" value="Unassembled WGS sequence"/>
</dbReference>
<evidence type="ECO:0000259" key="4">
    <source>
        <dbReference type="Pfam" id="PF13622"/>
    </source>
</evidence>
<comment type="caution">
    <text evidence="5">The sequence shown here is derived from an EMBL/GenBank/DDBJ whole genome shotgun (WGS) entry which is preliminary data.</text>
</comment>
<evidence type="ECO:0000256" key="2">
    <source>
        <dbReference type="ARBA" id="ARBA00022801"/>
    </source>
</evidence>
<organism evidence="5 6">
    <name type="scientific">Actinotalea lenta</name>
    <dbReference type="NCBI Taxonomy" id="3064654"/>
    <lineage>
        <taxon>Bacteria</taxon>
        <taxon>Bacillati</taxon>
        <taxon>Actinomycetota</taxon>
        <taxon>Actinomycetes</taxon>
        <taxon>Micrococcales</taxon>
        <taxon>Cellulomonadaceae</taxon>
        <taxon>Actinotalea</taxon>
    </lineage>
</organism>
<dbReference type="InterPro" id="IPR025652">
    <property type="entry name" value="TesB_C"/>
</dbReference>
<dbReference type="InterPro" id="IPR003703">
    <property type="entry name" value="Acyl_CoA_thio"/>
</dbReference>
<dbReference type="InterPro" id="IPR029069">
    <property type="entry name" value="HotDog_dom_sf"/>
</dbReference>
<dbReference type="PANTHER" id="PTHR11066:SF34">
    <property type="entry name" value="ACYL-COENZYME A THIOESTERASE 8"/>
    <property type="match status" value="1"/>
</dbReference>
<dbReference type="SUPFAM" id="SSF54637">
    <property type="entry name" value="Thioesterase/thiol ester dehydrase-isomerase"/>
    <property type="match status" value="2"/>
</dbReference>
<dbReference type="RefSeq" id="WP_304600869.1">
    <property type="nucleotide sequence ID" value="NZ_JAUQYP010000001.1"/>
</dbReference>
<gene>
    <name evidence="5" type="ORF">Q6348_08520</name>
</gene>
<dbReference type="InterPro" id="IPR049449">
    <property type="entry name" value="TesB_ACOT8-like_N"/>
</dbReference>
<dbReference type="PANTHER" id="PTHR11066">
    <property type="entry name" value="ACYL-COA THIOESTERASE"/>
    <property type="match status" value="1"/>
</dbReference>
<keyword evidence="2" id="KW-0378">Hydrolase</keyword>
<keyword evidence="6" id="KW-1185">Reference proteome</keyword>
<dbReference type="Pfam" id="PF02551">
    <property type="entry name" value="Acyl_CoA_thio"/>
    <property type="match status" value="1"/>
</dbReference>
<dbReference type="Pfam" id="PF13622">
    <property type="entry name" value="4HBT_3"/>
    <property type="match status" value="1"/>
</dbReference>
<evidence type="ECO:0000256" key="1">
    <source>
        <dbReference type="ARBA" id="ARBA00006538"/>
    </source>
</evidence>
<name>A0ABT9D8M0_9CELL</name>
<protein>
    <submittedName>
        <fullName evidence="5">Acyl-CoA thioesterase II</fullName>
    </submittedName>
</protein>
<dbReference type="Gene3D" id="2.40.160.210">
    <property type="entry name" value="Acyl-CoA thioesterase, double hotdog domain"/>
    <property type="match status" value="1"/>
</dbReference>
<evidence type="ECO:0000313" key="5">
    <source>
        <dbReference type="EMBL" id="MDO8107237.1"/>
    </source>
</evidence>
<dbReference type="InterPro" id="IPR042171">
    <property type="entry name" value="Acyl-CoA_hotdog"/>
</dbReference>
<dbReference type="EMBL" id="JAUQYP010000001">
    <property type="protein sequence ID" value="MDO8107237.1"/>
    <property type="molecule type" value="Genomic_DNA"/>
</dbReference>
<sequence length="286" mass="31399">MSSRVQRVLDTLSIEQVGRDEFQGSSLPMPHGRVYGGQVLAQALLAAAATVPDDRPGPRLPHSVHGYFLRPGDIDVPITFAVERMRDGRSFTARRTHALQGGQPILSMISSFQLEQPGLDHQDAPPDVPDPEEIAVSGDVLTALDHPLGTFWGRYGAFDIRHVEPQIYLRPATRRTDVQHVWMKARGPLPDDEVLHRALLAYACDQVVLEPVLRRHGTGWATPGLSVASLDHAMWWHRKARADEWLLYAQASPSAQGGRGLGTAQVFDRGGALVATIAQEGMVRLP</sequence>
<accession>A0ABT9D8M0</accession>